<feature type="region of interest" description="Disordered" evidence="1">
    <location>
        <begin position="144"/>
        <end position="206"/>
    </location>
</feature>
<evidence type="ECO:0000313" key="2">
    <source>
        <dbReference type="EnsemblPlants" id="TraesCS1A02G194600.1"/>
    </source>
</evidence>
<protein>
    <submittedName>
        <fullName evidence="2">Uncharacterized protein</fullName>
    </submittedName>
</protein>
<sequence length="206" mass="21552">MGLRLKNVTIKRWEAQHLASSPASKQADGRINRTERTNLDEATTVPHINLEGTSSMSSAPKIDVCNQITKAVNTYLTDKPLPKPYRLMLTAQQQLTATNIGVESYNPPVSPPPDEPIPITVATSLPSNVTGATADRCYISLHRGLSKGKNPDGESSPDGDCGNHSPGEGGGGMGPGPRIPVPGSGDNKGKFGVSGGGCWNPGERSG</sequence>
<accession>A0A3B5Y0I7</accession>
<dbReference type="Gramene" id="TraesNOR1A03G00095370.1">
    <property type="protein sequence ID" value="TraesNOR1A03G00095370.1"/>
    <property type="gene ID" value="TraesNOR1A03G00095370"/>
</dbReference>
<dbReference type="Gramene" id="TraesJUL1A03G00094250.1">
    <property type="protein sequence ID" value="TraesJUL1A03G00094250.1"/>
    <property type="gene ID" value="TraesJUL1A03G00094250"/>
</dbReference>
<evidence type="ECO:0000313" key="3">
    <source>
        <dbReference type="Proteomes" id="UP000019116"/>
    </source>
</evidence>
<evidence type="ECO:0000256" key="1">
    <source>
        <dbReference type="SAM" id="MobiDB-lite"/>
    </source>
</evidence>
<dbReference type="EnsemblPlants" id="TraesCS1A02G194600.1">
    <property type="protein sequence ID" value="TraesCS1A02G194600.1"/>
    <property type="gene ID" value="TraesCS1A02G194600"/>
</dbReference>
<dbReference type="Gramene" id="TraesARI1A03G00096610.1">
    <property type="protein sequence ID" value="TraesARI1A03G00096610.1"/>
    <property type="gene ID" value="TraesARI1A03G00096610"/>
</dbReference>
<organism evidence="2">
    <name type="scientific">Triticum aestivum</name>
    <name type="common">Wheat</name>
    <dbReference type="NCBI Taxonomy" id="4565"/>
    <lineage>
        <taxon>Eukaryota</taxon>
        <taxon>Viridiplantae</taxon>
        <taxon>Streptophyta</taxon>
        <taxon>Embryophyta</taxon>
        <taxon>Tracheophyta</taxon>
        <taxon>Spermatophyta</taxon>
        <taxon>Magnoliopsida</taxon>
        <taxon>Liliopsida</taxon>
        <taxon>Poales</taxon>
        <taxon>Poaceae</taxon>
        <taxon>BOP clade</taxon>
        <taxon>Pooideae</taxon>
        <taxon>Triticodae</taxon>
        <taxon>Triticeae</taxon>
        <taxon>Triticinae</taxon>
        <taxon>Triticum</taxon>
    </lineage>
</organism>
<reference evidence="2" key="2">
    <citation type="submission" date="2018-10" db="UniProtKB">
        <authorList>
            <consortium name="EnsemblPlants"/>
        </authorList>
    </citation>
    <scope>IDENTIFICATION</scope>
</reference>
<dbReference type="Gramene" id="TraesCS1A02G194600.1">
    <property type="protein sequence ID" value="TraesCS1A02G194600.1"/>
    <property type="gene ID" value="TraesCS1A02G194600"/>
</dbReference>
<keyword evidence="3" id="KW-1185">Reference proteome</keyword>
<dbReference type="Gramene" id="TraesROB_scaffold_100302_01G000100.1">
    <property type="protein sequence ID" value="TraesROB_scaffold_100302_01G000100.1"/>
    <property type="gene ID" value="TraesROB_scaffold_100302_01G000100"/>
</dbReference>
<dbReference type="Gramene" id="TraesCLE_scaffold_132283_01G000100.1">
    <property type="protein sequence ID" value="TraesCLE_scaffold_132283_01G000100.1"/>
    <property type="gene ID" value="TraesCLE_scaffold_132283_01G000100"/>
</dbReference>
<dbReference type="OMA" id="ADPCYIS"/>
<reference evidence="2" key="1">
    <citation type="submission" date="2018-08" db="EMBL/GenBank/DDBJ databases">
        <authorList>
            <person name="Rossello M."/>
        </authorList>
    </citation>
    <scope>NUCLEOTIDE SEQUENCE [LARGE SCALE GENOMIC DNA]</scope>
    <source>
        <strain evidence="2">cv. Chinese Spring</strain>
    </source>
</reference>
<dbReference type="Gramene" id="TraesWEE_scaffold_045854_01G000100.1">
    <property type="protein sequence ID" value="TraesWEE_scaffold_045854_01G000100.1"/>
    <property type="gene ID" value="TraesWEE_scaffold_045854_01G000100"/>
</dbReference>
<dbReference type="Gramene" id="TraesCAD_scaffold_029202_01G000100.1">
    <property type="protein sequence ID" value="TraesCAD_scaffold_029202_01G000100.1"/>
    <property type="gene ID" value="TraesCAD_scaffold_029202_01G000100"/>
</dbReference>
<dbReference type="Gramene" id="TraesLDM1A03G00094920.1">
    <property type="protein sequence ID" value="TraesLDM1A03G00094920.1"/>
    <property type="gene ID" value="TraesLDM1A03G00094920"/>
</dbReference>
<dbReference type="Gramene" id="TraesCS1A03G0521900.1">
    <property type="protein sequence ID" value="TraesCS1A03G0521900.1.CDS"/>
    <property type="gene ID" value="TraesCS1A03G0521900"/>
</dbReference>
<dbReference type="Gramene" id="TraesMAC1A03G00096320.1">
    <property type="protein sequence ID" value="TraesMAC1A03G00096320.1"/>
    <property type="gene ID" value="TraesMAC1A03G00096320"/>
</dbReference>
<dbReference type="AlphaFoldDB" id="A0A3B5Y0I7"/>
<dbReference type="Proteomes" id="UP000019116">
    <property type="component" value="Chromosome 1A"/>
</dbReference>
<dbReference type="Gramene" id="TraesSTA1A03G00095170.1">
    <property type="protein sequence ID" value="TraesSTA1A03G00095170.1"/>
    <property type="gene ID" value="TraesSTA1A03G00095170"/>
</dbReference>
<proteinExistence type="predicted"/>
<name>A0A3B5Y0I7_WHEAT</name>
<dbReference type="Gramene" id="TraesPARA_EIv1.0_0053090.1">
    <property type="protein sequence ID" value="TraesPARA_EIv1.0_0053090.1.CDS"/>
    <property type="gene ID" value="TraesPARA_EIv1.0_0053090"/>
</dbReference>